<protein>
    <recommendedName>
        <fullName evidence="1">Xylose isomerase-like TIM barrel domain-containing protein</fullName>
    </recommendedName>
</protein>
<dbReference type="Proteomes" id="UP000053789">
    <property type="component" value="Unassembled WGS sequence"/>
</dbReference>
<evidence type="ECO:0000259" key="1">
    <source>
        <dbReference type="Pfam" id="PF01261"/>
    </source>
</evidence>
<dbReference type="VEuPathDB" id="FungiDB:Z519_09718"/>
<dbReference type="EMBL" id="KN846995">
    <property type="protein sequence ID" value="KIW89562.1"/>
    <property type="molecule type" value="Genomic_DNA"/>
</dbReference>
<dbReference type="GeneID" id="27702646"/>
<gene>
    <name evidence="2" type="ORF">Z519_09718</name>
</gene>
<name>A0A0D2FSN2_CLAB1</name>
<organism evidence="2 3">
    <name type="scientific">Cladophialophora bantiana (strain ATCC 10958 / CBS 173.52 / CDC B-1940 / NIH 8579)</name>
    <name type="common">Xylohypha bantiana</name>
    <dbReference type="NCBI Taxonomy" id="1442370"/>
    <lineage>
        <taxon>Eukaryota</taxon>
        <taxon>Fungi</taxon>
        <taxon>Dikarya</taxon>
        <taxon>Ascomycota</taxon>
        <taxon>Pezizomycotina</taxon>
        <taxon>Eurotiomycetes</taxon>
        <taxon>Chaetothyriomycetidae</taxon>
        <taxon>Chaetothyriales</taxon>
        <taxon>Herpotrichiellaceae</taxon>
        <taxon>Cladophialophora</taxon>
    </lineage>
</organism>
<dbReference type="OrthoDB" id="5360893at2759"/>
<dbReference type="InterPro" id="IPR050312">
    <property type="entry name" value="IolE/XylAMocC-like"/>
</dbReference>
<dbReference type="RefSeq" id="XP_016616231.1">
    <property type="nucleotide sequence ID" value="XM_016767439.1"/>
</dbReference>
<dbReference type="InterPro" id="IPR013022">
    <property type="entry name" value="Xyl_isomerase-like_TIM-brl"/>
</dbReference>
<reference evidence="2" key="1">
    <citation type="submission" date="2015-01" db="EMBL/GenBank/DDBJ databases">
        <title>The Genome Sequence of Cladophialophora bantiana CBS 173.52.</title>
        <authorList>
            <consortium name="The Broad Institute Genomics Platform"/>
            <person name="Cuomo C."/>
            <person name="de Hoog S."/>
            <person name="Gorbushina A."/>
            <person name="Stielow B."/>
            <person name="Teixiera M."/>
            <person name="Abouelleil A."/>
            <person name="Chapman S.B."/>
            <person name="Priest M."/>
            <person name="Young S.K."/>
            <person name="Wortman J."/>
            <person name="Nusbaum C."/>
            <person name="Birren B."/>
        </authorList>
    </citation>
    <scope>NUCLEOTIDE SEQUENCE [LARGE SCALE GENOMIC DNA]</scope>
    <source>
        <strain evidence="2">CBS 173.52</strain>
    </source>
</reference>
<dbReference type="Pfam" id="PF01261">
    <property type="entry name" value="AP_endonuc_2"/>
    <property type="match status" value="1"/>
</dbReference>
<evidence type="ECO:0000313" key="3">
    <source>
        <dbReference type="Proteomes" id="UP000053789"/>
    </source>
</evidence>
<feature type="domain" description="Xylose isomerase-like TIM barrel" evidence="1">
    <location>
        <begin position="23"/>
        <end position="310"/>
    </location>
</feature>
<dbReference type="PANTHER" id="PTHR12110:SF21">
    <property type="entry name" value="XYLOSE ISOMERASE-LIKE TIM BARREL DOMAIN-CONTAINING PROTEIN"/>
    <property type="match status" value="1"/>
</dbReference>
<proteinExistence type="predicted"/>
<dbReference type="AlphaFoldDB" id="A0A0D2FSN2"/>
<sequence>MIRPAIASLSLGDPGVHDISTRLRAAAQNGFRGIEIIDTDVDAAAEKLPGGLTCENRLEAAKNIRGLCDELSLTVIVFQPFRQYEGLLDRKQHEAMIGKLRLWFDIVKILGSTMIQVPTSWLQEGTTGNEEVLLADFREMADMGLAERPVVRFAYEGVAWGRYIDTWEGTWEMAKKVDRPNFGLCLDTFHIAGRAWADPTAQTGRTDDADHALEASIERLITEIDVEKVFYVQAGDAAKLDPALSESHPFYSADQPARMSWSRNARLFPYEEEKGGYLPIEPVIKAIVDGLGYDGWVSMELFSHELSLPDAELPFRYAGRASASWRKMTAVLRH</sequence>
<dbReference type="HOGENOM" id="CLU_035063_0_0_1"/>
<accession>A0A0D2FSN2</accession>
<keyword evidence="3" id="KW-1185">Reference proteome</keyword>
<dbReference type="InterPro" id="IPR036237">
    <property type="entry name" value="Xyl_isomerase-like_sf"/>
</dbReference>
<dbReference type="SUPFAM" id="SSF51658">
    <property type="entry name" value="Xylose isomerase-like"/>
    <property type="match status" value="1"/>
</dbReference>
<dbReference type="Gene3D" id="3.20.20.150">
    <property type="entry name" value="Divalent-metal-dependent TIM barrel enzymes"/>
    <property type="match status" value="1"/>
</dbReference>
<dbReference type="PANTHER" id="PTHR12110">
    <property type="entry name" value="HYDROXYPYRUVATE ISOMERASE"/>
    <property type="match status" value="1"/>
</dbReference>
<evidence type="ECO:0000313" key="2">
    <source>
        <dbReference type="EMBL" id="KIW89562.1"/>
    </source>
</evidence>